<name>A0A1H1LIC8_9CORY</name>
<dbReference type="OrthoDB" id="9808347at2"/>
<dbReference type="eggNOG" id="COG3191">
    <property type="taxonomic scope" value="Bacteria"/>
</dbReference>
<evidence type="ECO:0000256" key="1">
    <source>
        <dbReference type="ARBA" id="ARBA00007068"/>
    </source>
</evidence>
<dbReference type="RefSeq" id="WP_019193412.1">
    <property type="nucleotide sequence ID" value="NZ_LT629765.1"/>
</dbReference>
<dbReference type="STRING" id="1203190.GCA_000312345_00552"/>
<sequence>MAKSEKGLARVPGVLLGHRSMGDTGVTAVVASDPAGMLAAVDVRGGGPGTRETDLLAPHNTVQRVHAVLLAGGSAFGLAAADGAMRELERLGRGFPVFGEDAPGPRVPIVPAAVIFDLVVGSPAHRPGVEDGAAAVAAAFAAEEHHHESGNVGAGCGATAGVLRGGYGEAAREVDGHVVAAGVVANPVGNVVDEGTGLLYGDSTRPAVDRAEFARLEYLAPQLNTTIGVIATDAALPPAQLQRLAVSGHDGIARAVKPAHGPLDGDTLFAVSTAGEVGAGVGVEKLAALCHAAAEVVEEAIVDAVVSAQSGYGLTTWSELAH</sequence>
<keyword evidence="3" id="KW-1185">Reference proteome</keyword>
<evidence type="ECO:0000313" key="3">
    <source>
        <dbReference type="Proteomes" id="UP000182237"/>
    </source>
</evidence>
<dbReference type="PANTHER" id="PTHR36512">
    <property type="entry name" value="D-AMINOPEPTIDASE"/>
    <property type="match status" value="1"/>
</dbReference>
<dbReference type="CDD" id="cd02252">
    <property type="entry name" value="nylC_like"/>
    <property type="match status" value="1"/>
</dbReference>
<evidence type="ECO:0000313" key="2">
    <source>
        <dbReference type="EMBL" id="SDR74062.1"/>
    </source>
</evidence>
<dbReference type="Pfam" id="PF03576">
    <property type="entry name" value="Peptidase_S58"/>
    <property type="match status" value="1"/>
</dbReference>
<comment type="similarity">
    <text evidence="1">Belongs to the peptidase S58 family.</text>
</comment>
<dbReference type="Proteomes" id="UP000182237">
    <property type="component" value="Chromosome I"/>
</dbReference>
<protein>
    <submittedName>
        <fullName evidence="2">L-aminopeptidase/D-esterase</fullName>
    </submittedName>
</protein>
<dbReference type="PANTHER" id="PTHR36512:SF3">
    <property type="entry name" value="BLR5678 PROTEIN"/>
    <property type="match status" value="1"/>
</dbReference>
<dbReference type="Gene3D" id="3.60.70.12">
    <property type="entry name" value="L-amino peptidase D-ALA esterase/amidase"/>
    <property type="match status" value="1"/>
</dbReference>
<dbReference type="AlphaFoldDB" id="A0A1H1LIC8"/>
<keyword evidence="2" id="KW-0031">Aminopeptidase</keyword>
<dbReference type="SUPFAM" id="SSF56266">
    <property type="entry name" value="DmpA/ArgJ-like"/>
    <property type="match status" value="1"/>
</dbReference>
<keyword evidence="2" id="KW-0645">Protease</keyword>
<dbReference type="GO" id="GO:0004177">
    <property type="term" value="F:aminopeptidase activity"/>
    <property type="evidence" value="ECO:0007669"/>
    <property type="project" value="UniProtKB-KW"/>
</dbReference>
<organism evidence="2 3">
    <name type="scientific">Corynebacterium timonense</name>
    <dbReference type="NCBI Taxonomy" id="441500"/>
    <lineage>
        <taxon>Bacteria</taxon>
        <taxon>Bacillati</taxon>
        <taxon>Actinomycetota</taxon>
        <taxon>Actinomycetes</taxon>
        <taxon>Mycobacteriales</taxon>
        <taxon>Corynebacteriaceae</taxon>
        <taxon>Corynebacterium</taxon>
    </lineage>
</organism>
<gene>
    <name evidence="2" type="ORF">SAMN04488539_0219</name>
</gene>
<proteinExistence type="inferred from homology"/>
<dbReference type="InterPro" id="IPR016117">
    <property type="entry name" value="ArgJ-like_dom_sf"/>
</dbReference>
<reference evidence="2 3" key="1">
    <citation type="submission" date="2016-10" db="EMBL/GenBank/DDBJ databases">
        <authorList>
            <person name="de Groot N.N."/>
        </authorList>
    </citation>
    <scope>NUCLEOTIDE SEQUENCE [LARGE SCALE GENOMIC DNA]</scope>
    <source>
        <strain evidence="2 3">DSM 45434</strain>
    </source>
</reference>
<keyword evidence="2" id="KW-0378">Hydrolase</keyword>
<dbReference type="InterPro" id="IPR005321">
    <property type="entry name" value="Peptidase_S58_DmpA"/>
</dbReference>
<accession>A0A1H1LIC8</accession>
<dbReference type="EMBL" id="LT629765">
    <property type="protein sequence ID" value="SDR74062.1"/>
    <property type="molecule type" value="Genomic_DNA"/>
</dbReference>